<reference evidence="1" key="1">
    <citation type="submission" date="2019-10" db="EMBL/GenBank/DDBJ databases">
        <authorList>
            <consortium name="DOE Joint Genome Institute"/>
            <person name="Kuo A."/>
            <person name="Miyauchi S."/>
            <person name="Kiss E."/>
            <person name="Drula E."/>
            <person name="Kohler A."/>
            <person name="Sanchez-Garcia M."/>
            <person name="Andreopoulos B."/>
            <person name="Barry K.W."/>
            <person name="Bonito G."/>
            <person name="Buee M."/>
            <person name="Carver A."/>
            <person name="Chen C."/>
            <person name="Cichocki N."/>
            <person name="Clum A."/>
            <person name="Culley D."/>
            <person name="Crous P.W."/>
            <person name="Fauchery L."/>
            <person name="Girlanda M."/>
            <person name="Hayes R."/>
            <person name="Keri Z."/>
            <person name="Labutti K."/>
            <person name="Lipzen A."/>
            <person name="Lombard V."/>
            <person name="Magnuson J."/>
            <person name="Maillard F."/>
            <person name="Morin E."/>
            <person name="Murat C."/>
            <person name="Nolan M."/>
            <person name="Ohm R."/>
            <person name="Pangilinan J."/>
            <person name="Pereira M."/>
            <person name="Perotto S."/>
            <person name="Peter M."/>
            <person name="Riley R."/>
            <person name="Sitrit Y."/>
            <person name="Stielow B."/>
            <person name="Szollosi G."/>
            <person name="Zifcakova L."/>
            <person name="Stursova M."/>
            <person name="Spatafora J.W."/>
            <person name="Tedersoo L."/>
            <person name="Vaario L.-M."/>
            <person name="Yamada A."/>
            <person name="Yan M."/>
            <person name="Wang P."/>
            <person name="Xu J."/>
            <person name="Bruns T."/>
            <person name="Baldrian P."/>
            <person name="Vilgalys R."/>
            <person name="Henrissat B."/>
            <person name="Grigoriev I.V."/>
            <person name="Hibbett D."/>
            <person name="Nagy L.G."/>
            <person name="Martin F.M."/>
        </authorList>
    </citation>
    <scope>NUCLEOTIDE SEQUENCE</scope>
    <source>
        <strain evidence="1">P2</strain>
    </source>
</reference>
<dbReference type="EMBL" id="MU117979">
    <property type="protein sequence ID" value="KAF9650971.1"/>
    <property type="molecule type" value="Genomic_DNA"/>
</dbReference>
<gene>
    <name evidence="1" type="ORF">BDM02DRAFT_3184908</name>
</gene>
<sequence>MTPHIGRRVLALRFIREIILAPTVIGFTIYYLAWQFGLTYKPLLVVGGVIVGWPIKFSLRVRYESWRRTRRASEIGAVTASESRGKLFGDIDVVQEVQEIDKNGFVGEWFATQHERVGSGTFSGVLMGEYFMTTSDPGNIKVILATEFNNFEKGSFHRESMASVFGEGVFNTDGELWKMHRSMTRPFFTKDRIKDFETLDKYAMEAIDKMKRRFSEGYALNFEDLIHRFTLDAACEFLFETTLRALDSELAYPHTQSNSSGQIPNRKVTREEAFSQALIDAETVLSNRLLIGESWPLLEFFKDKSEPYMEVINEFLNPVLEEGLAKHAAQTKAGPTDKEATTLLGSLLSKTTDRDILRDETLNILIAGRDTTASTLTFMVFLLSLHPEVFERLRAEVLEVVGPTERPTYENIREMKYLRAVLNETLRIYPPAPFNVRTSINETTLPEGGKDGKPIYVPAQTFISFSPIIMHRRKDLWGPDADEFDPDRFIDDRMKKYFVPNPFIFLPFNTGPRICLGQQFAYNEMSFFMIRLLQNFDNVTLDMDAQPQRTTSLSEWKTKKREVERDLLAVHLTLSTKDGIWVRMNEVSVPE</sequence>
<keyword evidence="2" id="KW-1185">Reference proteome</keyword>
<proteinExistence type="predicted"/>
<protein>
    <submittedName>
        <fullName evidence="1">Cytochrome P450</fullName>
    </submittedName>
</protein>
<evidence type="ECO:0000313" key="2">
    <source>
        <dbReference type="Proteomes" id="UP000886501"/>
    </source>
</evidence>
<organism evidence="1 2">
    <name type="scientific">Thelephora ganbajun</name>
    <name type="common">Ganba fungus</name>
    <dbReference type="NCBI Taxonomy" id="370292"/>
    <lineage>
        <taxon>Eukaryota</taxon>
        <taxon>Fungi</taxon>
        <taxon>Dikarya</taxon>
        <taxon>Basidiomycota</taxon>
        <taxon>Agaricomycotina</taxon>
        <taxon>Agaricomycetes</taxon>
        <taxon>Thelephorales</taxon>
        <taxon>Thelephoraceae</taxon>
        <taxon>Thelephora</taxon>
    </lineage>
</organism>
<comment type="caution">
    <text evidence="1">The sequence shown here is derived from an EMBL/GenBank/DDBJ whole genome shotgun (WGS) entry which is preliminary data.</text>
</comment>
<dbReference type="Proteomes" id="UP000886501">
    <property type="component" value="Unassembled WGS sequence"/>
</dbReference>
<evidence type="ECO:0000313" key="1">
    <source>
        <dbReference type="EMBL" id="KAF9650971.1"/>
    </source>
</evidence>
<accession>A0ACB6ZPA7</accession>
<name>A0ACB6ZPA7_THEGA</name>
<reference evidence="1" key="2">
    <citation type="journal article" date="2020" name="Nat. Commun.">
        <title>Large-scale genome sequencing of mycorrhizal fungi provides insights into the early evolution of symbiotic traits.</title>
        <authorList>
            <person name="Miyauchi S."/>
            <person name="Kiss E."/>
            <person name="Kuo A."/>
            <person name="Drula E."/>
            <person name="Kohler A."/>
            <person name="Sanchez-Garcia M."/>
            <person name="Morin E."/>
            <person name="Andreopoulos B."/>
            <person name="Barry K.W."/>
            <person name="Bonito G."/>
            <person name="Buee M."/>
            <person name="Carver A."/>
            <person name="Chen C."/>
            <person name="Cichocki N."/>
            <person name="Clum A."/>
            <person name="Culley D."/>
            <person name="Crous P.W."/>
            <person name="Fauchery L."/>
            <person name="Girlanda M."/>
            <person name="Hayes R.D."/>
            <person name="Keri Z."/>
            <person name="LaButti K."/>
            <person name="Lipzen A."/>
            <person name="Lombard V."/>
            <person name="Magnuson J."/>
            <person name="Maillard F."/>
            <person name="Murat C."/>
            <person name="Nolan M."/>
            <person name="Ohm R.A."/>
            <person name="Pangilinan J."/>
            <person name="Pereira M.F."/>
            <person name="Perotto S."/>
            <person name="Peter M."/>
            <person name="Pfister S."/>
            <person name="Riley R."/>
            <person name="Sitrit Y."/>
            <person name="Stielow J.B."/>
            <person name="Szollosi G."/>
            <person name="Zifcakova L."/>
            <person name="Stursova M."/>
            <person name="Spatafora J.W."/>
            <person name="Tedersoo L."/>
            <person name="Vaario L.M."/>
            <person name="Yamada A."/>
            <person name="Yan M."/>
            <person name="Wang P."/>
            <person name="Xu J."/>
            <person name="Bruns T."/>
            <person name="Baldrian P."/>
            <person name="Vilgalys R."/>
            <person name="Dunand C."/>
            <person name="Henrissat B."/>
            <person name="Grigoriev I.V."/>
            <person name="Hibbett D."/>
            <person name="Nagy L.G."/>
            <person name="Martin F.M."/>
        </authorList>
    </citation>
    <scope>NUCLEOTIDE SEQUENCE</scope>
    <source>
        <strain evidence="1">P2</strain>
    </source>
</reference>